<dbReference type="Pfam" id="PF12838">
    <property type="entry name" value="Fer4_7"/>
    <property type="match status" value="1"/>
</dbReference>
<keyword evidence="2" id="KW-0479">Metal-binding</keyword>
<evidence type="ECO:0000313" key="8">
    <source>
        <dbReference type="EMBL" id="MDJ1130352.1"/>
    </source>
</evidence>
<dbReference type="EMBL" id="JASJEX010000005">
    <property type="protein sequence ID" value="MDJ1130352.1"/>
    <property type="molecule type" value="Genomic_DNA"/>
</dbReference>
<dbReference type="Pfam" id="PF12798">
    <property type="entry name" value="Fer4_3"/>
    <property type="match status" value="1"/>
</dbReference>
<dbReference type="InterPro" id="IPR017896">
    <property type="entry name" value="4Fe4S_Fe-S-bd"/>
</dbReference>
<comment type="caution">
    <text evidence="8">The sequence shown here is derived from an EMBL/GenBank/DDBJ whole genome shotgun (WGS) entry which is preliminary data.</text>
</comment>
<feature type="domain" description="4Fe-4S ferredoxin-type" evidence="7">
    <location>
        <begin position="344"/>
        <end position="373"/>
    </location>
</feature>
<dbReference type="SUPFAM" id="SSF54862">
    <property type="entry name" value="4Fe-4S ferredoxins"/>
    <property type="match status" value="2"/>
</dbReference>
<name>A0ABT6ZMS0_9ACTN</name>
<dbReference type="InterPro" id="IPR017900">
    <property type="entry name" value="4Fe4S_Fe_S_CS"/>
</dbReference>
<evidence type="ECO:0000256" key="2">
    <source>
        <dbReference type="ARBA" id="ARBA00022723"/>
    </source>
</evidence>
<evidence type="ECO:0000256" key="3">
    <source>
        <dbReference type="ARBA" id="ARBA00023004"/>
    </source>
</evidence>
<feature type="domain" description="4Fe-4S ferredoxin-type" evidence="7">
    <location>
        <begin position="314"/>
        <end position="343"/>
    </location>
</feature>
<organism evidence="8 9">
    <name type="scientific">Kribbibacterium absianum</name>
    <dbReference type="NCBI Taxonomy" id="3044210"/>
    <lineage>
        <taxon>Bacteria</taxon>
        <taxon>Bacillati</taxon>
        <taxon>Actinomycetota</taxon>
        <taxon>Coriobacteriia</taxon>
        <taxon>Coriobacteriales</taxon>
        <taxon>Kribbibacteriaceae</taxon>
        <taxon>Kribbibacterium</taxon>
    </lineage>
</organism>
<reference evidence="8" key="1">
    <citation type="submission" date="2023-05" db="EMBL/GenBank/DDBJ databases">
        <title>[olsenella] sp. nov., isolated from a pig farm feces dump.</title>
        <authorList>
            <person name="Chang Y.-H."/>
        </authorList>
    </citation>
    <scope>NUCLEOTIDE SEQUENCE</scope>
    <source>
        <strain evidence="8">YH-ols2217</strain>
    </source>
</reference>
<keyword evidence="3" id="KW-0408">Iron</keyword>
<dbReference type="PROSITE" id="PS51379">
    <property type="entry name" value="4FE4S_FER_2"/>
    <property type="match status" value="3"/>
</dbReference>
<protein>
    <submittedName>
        <fullName evidence="8">4Fe-4S binding protein</fullName>
    </submittedName>
</protein>
<evidence type="ECO:0000256" key="4">
    <source>
        <dbReference type="ARBA" id="ARBA00023014"/>
    </source>
</evidence>
<dbReference type="Pfam" id="PF00037">
    <property type="entry name" value="Fer4"/>
    <property type="match status" value="1"/>
</dbReference>
<evidence type="ECO:0000259" key="7">
    <source>
        <dbReference type="PROSITE" id="PS51379"/>
    </source>
</evidence>
<dbReference type="PROSITE" id="PS00198">
    <property type="entry name" value="4FE4S_FER_1"/>
    <property type="match status" value="3"/>
</dbReference>
<dbReference type="InterPro" id="IPR050157">
    <property type="entry name" value="PSI_iron-sulfur_center"/>
</dbReference>
<evidence type="ECO:0000256" key="6">
    <source>
        <dbReference type="SAM" id="MobiDB-lite"/>
    </source>
</evidence>
<proteinExistence type="predicted"/>
<evidence type="ECO:0000256" key="1">
    <source>
        <dbReference type="ARBA" id="ARBA00022485"/>
    </source>
</evidence>
<dbReference type="Gene3D" id="3.30.70.20">
    <property type="match status" value="3"/>
</dbReference>
<evidence type="ECO:0000256" key="5">
    <source>
        <dbReference type="SAM" id="Coils"/>
    </source>
</evidence>
<keyword evidence="5" id="KW-0175">Coiled coil</keyword>
<keyword evidence="9" id="KW-1185">Reference proteome</keyword>
<gene>
    <name evidence="8" type="ORF">QJ043_09715</name>
</gene>
<feature type="coiled-coil region" evidence="5">
    <location>
        <begin position="253"/>
        <end position="280"/>
    </location>
</feature>
<keyword evidence="4" id="KW-0411">Iron-sulfur</keyword>
<sequence length="427" mass="47291">MAEKRDLLDDIIDIQQDLKAVGNPLGQIANTLAMQPDEVPVWNPADFKERPRAATVYCTSCKSNDPTTCDRCVRVCPKGAITVDDKAIEIDDTCIKCGLCVSACPSECFHTKELGARRLYDRIAGAAASHETAYVTCTRALGRLPEENEVVLPCVGVVPSEVWFSVMAKFDNVSVFLPLGICDRCRTTTGEEAYCDLIARAETWAGYGLDLVVDESDLAHEMRRSWQRKEFVDSIMKSGEALISRTNPVLTAARRVNNMLKAHKKQIDALQGQMDKALGTTNTHRKRRLLTDRRKLVMGALQKQPQLAENIDLYAPMCDPALCTLCGACEQVCPTHTIDITEDGKWTCAPEYCIQCGACEHVCPTGAIEYEFADAEDLVLPDVQEKDRKEKEAEQKAELERLKEEGKQGLSKGLDLLENLGNALSEE</sequence>
<feature type="region of interest" description="Disordered" evidence="6">
    <location>
        <begin position="383"/>
        <end position="407"/>
    </location>
</feature>
<dbReference type="Proteomes" id="UP001431693">
    <property type="component" value="Unassembled WGS sequence"/>
</dbReference>
<feature type="domain" description="4Fe-4S ferredoxin-type" evidence="7">
    <location>
        <begin position="86"/>
        <end position="114"/>
    </location>
</feature>
<dbReference type="RefSeq" id="WP_283713412.1">
    <property type="nucleotide sequence ID" value="NZ_JASJEW010000004.1"/>
</dbReference>
<keyword evidence="1" id="KW-0004">4Fe-4S</keyword>
<accession>A0ABT6ZMS0</accession>
<dbReference type="PANTHER" id="PTHR24960:SF80">
    <property type="entry name" value="FERREDOXIN"/>
    <property type="match status" value="1"/>
</dbReference>
<dbReference type="PANTHER" id="PTHR24960">
    <property type="entry name" value="PHOTOSYSTEM I IRON-SULFUR CENTER-RELATED"/>
    <property type="match status" value="1"/>
</dbReference>
<evidence type="ECO:0000313" key="9">
    <source>
        <dbReference type="Proteomes" id="UP001431693"/>
    </source>
</evidence>